<protein>
    <recommendedName>
        <fullName evidence="3">Phage gp6-like head-tail connector family protein</fullName>
    </recommendedName>
</protein>
<accession>A0A1S2NAP5</accession>
<comment type="caution">
    <text evidence="1">The sequence shown here is derived from an EMBL/GenBank/DDBJ whole genome shotgun (WGS) entry which is preliminary data.</text>
</comment>
<organism evidence="1 2">
    <name type="scientific">Massilia timonae</name>
    <dbReference type="NCBI Taxonomy" id="47229"/>
    <lineage>
        <taxon>Bacteria</taxon>
        <taxon>Pseudomonadati</taxon>
        <taxon>Pseudomonadota</taxon>
        <taxon>Betaproteobacteria</taxon>
        <taxon>Burkholderiales</taxon>
        <taxon>Oxalobacteraceae</taxon>
        <taxon>Telluria group</taxon>
        <taxon>Massilia</taxon>
    </lineage>
</organism>
<evidence type="ECO:0000313" key="2">
    <source>
        <dbReference type="Proteomes" id="UP000180246"/>
    </source>
</evidence>
<evidence type="ECO:0008006" key="3">
    <source>
        <dbReference type="Google" id="ProtNLM"/>
    </source>
</evidence>
<dbReference type="AlphaFoldDB" id="A0A1S2NAP5"/>
<dbReference type="NCBIfam" id="TIGR02215">
    <property type="entry name" value="phage_chp_gp8"/>
    <property type="match status" value="1"/>
</dbReference>
<dbReference type="InterPro" id="IPR011738">
    <property type="entry name" value="Phage_CHP"/>
</dbReference>
<proteinExistence type="predicted"/>
<dbReference type="RefSeq" id="WP_071363508.1">
    <property type="nucleotide sequence ID" value="NZ_JRYB01000001.1"/>
</dbReference>
<evidence type="ECO:0000313" key="1">
    <source>
        <dbReference type="EMBL" id="OIJ41724.1"/>
    </source>
</evidence>
<dbReference type="Proteomes" id="UP000180246">
    <property type="component" value="Unassembled WGS sequence"/>
</dbReference>
<sequence>MSWKLITPPTGLAVSMVEAQTAARADPDENGVSPLDGEIQRAIRTYTTEAEAETNRAIMDQTWRLTLDRFNGAIELRRPPLLQVVHVKFYDTENVQRTLDPQDYQVDGESEPGYIVPADGKGWPATASRINAVEVQIRCGYGPDHTSVPDSISGFIIARLSEHFQSGGKAENKHVRRLLWPEVVY</sequence>
<reference evidence="1 2" key="1">
    <citation type="submission" date="2014-10" db="EMBL/GenBank/DDBJ databases">
        <authorList>
            <person name="Seo M.-J."/>
            <person name="Seok Y.J."/>
            <person name="Cha I.-T."/>
        </authorList>
    </citation>
    <scope>NUCLEOTIDE SEQUENCE [LARGE SCALE GENOMIC DNA]</scope>
    <source>
        <strain evidence="1 2">NEU</strain>
    </source>
</reference>
<dbReference type="EMBL" id="JRYB01000001">
    <property type="protein sequence ID" value="OIJ41724.1"/>
    <property type="molecule type" value="Genomic_DNA"/>
</dbReference>
<gene>
    <name evidence="1" type="ORF">LO55_5020</name>
</gene>
<name>A0A1S2NAP5_9BURK</name>